<keyword evidence="2" id="KW-0812">Transmembrane</keyword>
<keyword evidence="2" id="KW-0472">Membrane</keyword>
<accession>A0A5B8NMS3</accession>
<organism evidence="3 4">
    <name type="scientific">Euhalothece natronophila Z-M001</name>
    <dbReference type="NCBI Taxonomy" id="522448"/>
    <lineage>
        <taxon>Bacteria</taxon>
        <taxon>Bacillati</taxon>
        <taxon>Cyanobacteriota</taxon>
        <taxon>Cyanophyceae</taxon>
        <taxon>Oscillatoriophycideae</taxon>
        <taxon>Chroococcales</taxon>
        <taxon>Halothecacae</taxon>
        <taxon>Halothece cluster</taxon>
        <taxon>Euhalothece</taxon>
    </lineage>
</organism>
<evidence type="ECO:0000313" key="3">
    <source>
        <dbReference type="EMBL" id="QDZ39419.1"/>
    </source>
</evidence>
<protein>
    <submittedName>
        <fullName evidence="3">DUF3007 family protein</fullName>
    </submittedName>
</protein>
<dbReference type="OrthoDB" id="467669at2"/>
<dbReference type="KEGG" id="enn:FRE64_05450"/>
<evidence type="ECO:0000256" key="1">
    <source>
        <dbReference type="SAM" id="MobiDB-lite"/>
    </source>
</evidence>
<evidence type="ECO:0000313" key="4">
    <source>
        <dbReference type="Proteomes" id="UP000318453"/>
    </source>
</evidence>
<dbReference type="EMBL" id="CP042326">
    <property type="protein sequence ID" value="QDZ39419.1"/>
    <property type="molecule type" value="Genomic_DNA"/>
</dbReference>
<dbReference type="InterPro" id="IPR021562">
    <property type="entry name" value="DUF3007"/>
</dbReference>
<sequence>MRRIDAIALTLGVFIAGGVAYLLLQFFGLSSQNAGVWSQALLVAGLIGWVSTYLFRVFTQNMTYNKQLQDYEEAVLQKRLEQMTPEEIAKLQQEVEEEKAAESSSQEQTEEKDQS</sequence>
<feature type="region of interest" description="Disordered" evidence="1">
    <location>
        <begin position="92"/>
        <end position="115"/>
    </location>
</feature>
<dbReference type="PANTHER" id="PTHR35734">
    <property type="entry name" value="OS01G0805200 PROTEIN"/>
    <property type="match status" value="1"/>
</dbReference>
<gene>
    <name evidence="3" type="ORF">FRE64_05450</name>
</gene>
<dbReference type="Pfam" id="PF11460">
    <property type="entry name" value="DUF3007"/>
    <property type="match status" value="1"/>
</dbReference>
<name>A0A5B8NMS3_9CHRO</name>
<dbReference type="AlphaFoldDB" id="A0A5B8NMS3"/>
<feature type="transmembrane region" description="Helical" evidence="2">
    <location>
        <begin position="7"/>
        <end position="24"/>
    </location>
</feature>
<dbReference type="Proteomes" id="UP000318453">
    <property type="component" value="Chromosome"/>
</dbReference>
<dbReference type="InterPro" id="IPR036259">
    <property type="entry name" value="MFS_trans_sf"/>
</dbReference>
<keyword evidence="2" id="KW-1133">Transmembrane helix</keyword>
<evidence type="ECO:0000256" key="2">
    <source>
        <dbReference type="SAM" id="Phobius"/>
    </source>
</evidence>
<feature type="transmembrane region" description="Helical" evidence="2">
    <location>
        <begin position="36"/>
        <end position="58"/>
    </location>
</feature>
<keyword evidence="4" id="KW-1185">Reference proteome</keyword>
<dbReference type="SUPFAM" id="SSF103473">
    <property type="entry name" value="MFS general substrate transporter"/>
    <property type="match status" value="1"/>
</dbReference>
<dbReference type="RefSeq" id="WP_146295021.1">
    <property type="nucleotide sequence ID" value="NZ_CP042326.1"/>
</dbReference>
<proteinExistence type="predicted"/>
<dbReference type="PANTHER" id="PTHR35734:SF1">
    <property type="entry name" value="OS01G0805200 PROTEIN"/>
    <property type="match status" value="1"/>
</dbReference>
<reference evidence="3" key="1">
    <citation type="submission" date="2019-08" db="EMBL/GenBank/DDBJ databases">
        <title>Carotenoids and Carotenoid Binding Proteins in the Halophilic Cyanobacterium Euhalothece sp. ZM00.</title>
        <authorList>
            <person name="Cho S.M."/>
            <person name="Song J.Y."/>
            <person name="Park Y.-I."/>
        </authorList>
    </citation>
    <scope>NUCLEOTIDE SEQUENCE [LARGE SCALE GENOMIC DNA]</scope>
    <source>
        <strain evidence="3">Z-M001</strain>
    </source>
</reference>